<dbReference type="Pfam" id="PF06159">
    <property type="entry name" value="TRAPPC13_N"/>
    <property type="match status" value="1"/>
</dbReference>
<dbReference type="STRING" id="10228.B3S3W6"/>
<name>B3S3W6_TRIAD</name>
<dbReference type="KEGG" id="tad:TRIADDRAFT_58871"/>
<feature type="domain" description="Trafficking protein particle complex subunit 13 C-terminal" evidence="3">
    <location>
        <begin position="320"/>
        <end position="417"/>
    </location>
</feature>
<evidence type="ECO:0000256" key="1">
    <source>
        <dbReference type="ARBA" id="ARBA00010785"/>
    </source>
</evidence>
<dbReference type="InterPro" id="IPR010378">
    <property type="entry name" value="TRAPPC13"/>
</dbReference>
<dbReference type="InterPro" id="IPR055429">
    <property type="entry name" value="TRAPPC13_M"/>
</dbReference>
<dbReference type="AlphaFoldDB" id="B3S3W6"/>
<reference evidence="5 6" key="1">
    <citation type="journal article" date="2008" name="Nature">
        <title>The Trichoplax genome and the nature of placozoans.</title>
        <authorList>
            <person name="Srivastava M."/>
            <person name="Begovic E."/>
            <person name="Chapman J."/>
            <person name="Putnam N.H."/>
            <person name="Hellsten U."/>
            <person name="Kawashima T."/>
            <person name="Kuo A."/>
            <person name="Mitros T."/>
            <person name="Salamov A."/>
            <person name="Carpenter M.L."/>
            <person name="Signorovitch A.Y."/>
            <person name="Moreno M.A."/>
            <person name="Kamm K."/>
            <person name="Grimwood J."/>
            <person name="Schmutz J."/>
            <person name="Shapiro H."/>
            <person name="Grigoriev I.V."/>
            <person name="Buss L.W."/>
            <person name="Schierwater B."/>
            <person name="Dellaporta S.L."/>
            <person name="Rokhsar D.S."/>
        </authorList>
    </citation>
    <scope>NUCLEOTIDE SEQUENCE [LARGE SCALE GENOMIC DNA]</scope>
    <source>
        <strain evidence="5 6">Grell-BS-1999</strain>
    </source>
</reference>
<dbReference type="PANTHER" id="PTHR13134">
    <property type="entry name" value="TRAFFICKING PROTEIN PARTICLE COMPLEX SUBUNIT 13"/>
    <property type="match status" value="1"/>
</dbReference>
<keyword evidence="6" id="KW-1185">Reference proteome</keyword>
<evidence type="ECO:0000259" key="4">
    <source>
        <dbReference type="Pfam" id="PF23647"/>
    </source>
</evidence>
<proteinExistence type="inferred from homology"/>
<dbReference type="PANTHER" id="PTHR13134:SF3">
    <property type="entry name" value="TRAFFICKING PROTEIN PARTICLE COMPLEX SUBUNIT 13"/>
    <property type="match status" value="1"/>
</dbReference>
<feature type="domain" description="Trafficking protein particle complex subunit 13 N-terminal" evidence="2">
    <location>
        <begin position="9"/>
        <end position="182"/>
    </location>
</feature>
<gene>
    <name evidence="5" type="ORF">TRIADDRAFT_58871</name>
</gene>
<evidence type="ECO:0008006" key="7">
    <source>
        <dbReference type="Google" id="ProtNLM"/>
    </source>
</evidence>
<feature type="domain" description="Trafficking protein particle complex subunit 13 middle" evidence="4">
    <location>
        <begin position="186"/>
        <end position="304"/>
    </location>
</feature>
<comment type="similarity">
    <text evidence="1">Belongs to the TRAPPC13 family.</text>
</comment>
<dbReference type="RefSeq" id="XP_002115084.1">
    <property type="nucleotide sequence ID" value="XM_002115048.1"/>
</dbReference>
<dbReference type="InterPro" id="IPR055427">
    <property type="entry name" value="TRAPPC13_N"/>
</dbReference>
<dbReference type="EMBL" id="DS985249">
    <property type="protein sequence ID" value="EDV22540.1"/>
    <property type="molecule type" value="Genomic_DNA"/>
</dbReference>
<dbReference type="CTD" id="6756296"/>
<dbReference type="PhylomeDB" id="B3S3W6"/>
<accession>B3S3W6</accession>
<evidence type="ECO:0000259" key="3">
    <source>
        <dbReference type="Pfam" id="PF23643"/>
    </source>
</evidence>
<dbReference type="HOGENOM" id="CLU_027041_0_0_1"/>
<dbReference type="InParanoid" id="B3S3W6"/>
<evidence type="ECO:0000313" key="5">
    <source>
        <dbReference type="EMBL" id="EDV22540.1"/>
    </source>
</evidence>
<sequence>MEPLRDREHLLTLKVMRLTKPALQFHTPITCEDHDLPGFCPPLLYGINDQKDIFRQSFNALGVVDGLEAFSLGEMLTLPQSFGNIFLGETFTSYINVQNDSTVAAKDIQIKLHIQTEAQRHPLPLNCMDENASLLLQPSENVNEIVSYDVKELGIHVLGCSVGYTSPSGEKLHFKKFFKFQVLKPLEVKTKFFVTEDDEVYIEAQVENITPNPMYLDSVKLDPSPSYYLDDINKLLPESGPSSNGKISYLRPMDVRQYLYRLTPVSPIIEKSDKSACDVGKLDIQWLTSFGEKGRLQTSQLQRMPRDLNDLRINCIEIADAVPVEKLFTVKLSVINLTSDRIMNLRLMLDNTKVQPLLWVGRSGQVALGELKPGQSIEVSVNILPVYPGLHVISGLQLLDTFKSKVYTFDKVGQIFVYTTEETPFSE</sequence>
<dbReference type="Pfam" id="PF23643">
    <property type="entry name" value="TRAPPC13_C"/>
    <property type="match status" value="1"/>
</dbReference>
<protein>
    <recommendedName>
        <fullName evidence="7">Trafficking protein particle complex subunit 13</fullName>
    </recommendedName>
</protein>
<dbReference type="Proteomes" id="UP000009022">
    <property type="component" value="Unassembled WGS sequence"/>
</dbReference>
<dbReference type="GeneID" id="6756296"/>
<dbReference type="Pfam" id="PF23647">
    <property type="entry name" value="TRAPPC13_M"/>
    <property type="match status" value="1"/>
</dbReference>
<organism evidence="5 6">
    <name type="scientific">Trichoplax adhaerens</name>
    <name type="common">Trichoplax reptans</name>
    <dbReference type="NCBI Taxonomy" id="10228"/>
    <lineage>
        <taxon>Eukaryota</taxon>
        <taxon>Metazoa</taxon>
        <taxon>Placozoa</taxon>
        <taxon>Uniplacotomia</taxon>
        <taxon>Trichoplacea</taxon>
        <taxon>Trichoplacidae</taxon>
        <taxon>Trichoplax</taxon>
    </lineage>
</organism>
<evidence type="ECO:0000259" key="2">
    <source>
        <dbReference type="Pfam" id="PF06159"/>
    </source>
</evidence>
<evidence type="ECO:0000313" key="6">
    <source>
        <dbReference type="Proteomes" id="UP000009022"/>
    </source>
</evidence>
<dbReference type="InterPro" id="IPR055428">
    <property type="entry name" value="TRAPPC13_C"/>
</dbReference>
<dbReference type="GO" id="GO:1990072">
    <property type="term" value="C:TRAPPIII protein complex"/>
    <property type="evidence" value="ECO:0000318"/>
    <property type="project" value="GO_Central"/>
</dbReference>
<dbReference type="OMA" id="YLCVHNG"/>
<dbReference type="OrthoDB" id="10250284at2759"/>
<dbReference type="eggNOG" id="KOG2625">
    <property type="taxonomic scope" value="Eukaryota"/>
</dbReference>
<dbReference type="FunCoup" id="B3S3W6">
    <property type="interactions" value="1511"/>
</dbReference>